<reference evidence="1 2" key="1">
    <citation type="journal article" date="2021" name="Elife">
        <title>Chloroplast acquisition without the gene transfer in kleptoplastic sea slugs, Plakobranchus ocellatus.</title>
        <authorList>
            <person name="Maeda T."/>
            <person name="Takahashi S."/>
            <person name="Yoshida T."/>
            <person name="Shimamura S."/>
            <person name="Takaki Y."/>
            <person name="Nagai Y."/>
            <person name="Toyoda A."/>
            <person name="Suzuki Y."/>
            <person name="Arimoto A."/>
            <person name="Ishii H."/>
            <person name="Satoh N."/>
            <person name="Nishiyama T."/>
            <person name="Hasebe M."/>
            <person name="Maruyama T."/>
            <person name="Minagawa J."/>
            <person name="Obokata J."/>
            <person name="Shigenobu S."/>
        </authorList>
    </citation>
    <scope>NUCLEOTIDE SEQUENCE [LARGE SCALE GENOMIC DNA]</scope>
</reference>
<evidence type="ECO:0000313" key="1">
    <source>
        <dbReference type="EMBL" id="GFN97210.1"/>
    </source>
</evidence>
<comment type="caution">
    <text evidence="1">The sequence shown here is derived from an EMBL/GenBank/DDBJ whole genome shotgun (WGS) entry which is preliminary data.</text>
</comment>
<keyword evidence="2" id="KW-1185">Reference proteome</keyword>
<dbReference type="Proteomes" id="UP000735302">
    <property type="component" value="Unassembled WGS sequence"/>
</dbReference>
<name>A0AAV3ZRT1_9GAST</name>
<organism evidence="1 2">
    <name type="scientific">Plakobranchus ocellatus</name>
    <dbReference type="NCBI Taxonomy" id="259542"/>
    <lineage>
        <taxon>Eukaryota</taxon>
        <taxon>Metazoa</taxon>
        <taxon>Spiralia</taxon>
        <taxon>Lophotrochozoa</taxon>
        <taxon>Mollusca</taxon>
        <taxon>Gastropoda</taxon>
        <taxon>Heterobranchia</taxon>
        <taxon>Euthyneura</taxon>
        <taxon>Panpulmonata</taxon>
        <taxon>Sacoglossa</taxon>
        <taxon>Placobranchoidea</taxon>
        <taxon>Plakobranchidae</taxon>
        <taxon>Plakobranchus</taxon>
    </lineage>
</organism>
<gene>
    <name evidence="1" type="ORF">PoB_002371600</name>
</gene>
<sequence length="127" mass="14311">MQFNCKKAAHLKKLYCTQICREPYVASSSPASGALASRRDRKPEIILLLTGYEPNSEFSCSMYPLIPPTLFLVGWVSHFVDWLASKPVICLSGVMAQRLWESLVICFSLFTYGLDSRVRTEALESLD</sequence>
<dbReference type="EMBL" id="BLXT01002742">
    <property type="protein sequence ID" value="GFN97210.1"/>
    <property type="molecule type" value="Genomic_DNA"/>
</dbReference>
<proteinExistence type="predicted"/>
<accession>A0AAV3ZRT1</accession>
<protein>
    <submittedName>
        <fullName evidence="1">Uncharacterized protein</fullName>
    </submittedName>
</protein>
<evidence type="ECO:0000313" key="2">
    <source>
        <dbReference type="Proteomes" id="UP000735302"/>
    </source>
</evidence>
<dbReference type="AlphaFoldDB" id="A0AAV3ZRT1"/>